<dbReference type="InterPro" id="IPR050309">
    <property type="entry name" value="Type-B_Carboxylest/Lipase"/>
</dbReference>
<dbReference type="InterPro" id="IPR002018">
    <property type="entry name" value="CarbesteraseB"/>
</dbReference>
<dbReference type="STRING" id="1137138.A0A067PAI7"/>
<sequence>ISDARNWGAPCIQQTAQVGIGSEDCLTLNVWKPSNASEASRLPVLVYFHGGGYFADVS</sequence>
<evidence type="ECO:0000313" key="3">
    <source>
        <dbReference type="Proteomes" id="UP000027073"/>
    </source>
</evidence>
<dbReference type="InParanoid" id="A0A067PAI7"/>
<feature type="domain" description="Carboxylesterase type B" evidence="1">
    <location>
        <begin position="3"/>
        <end position="55"/>
    </location>
</feature>
<dbReference type="SUPFAM" id="SSF53474">
    <property type="entry name" value="alpha/beta-Hydrolases"/>
    <property type="match status" value="1"/>
</dbReference>
<dbReference type="ESTHER" id="pleos-a0a067p245">
    <property type="family name" value="Fungal_carboxylesterase_lipase"/>
</dbReference>
<feature type="non-terminal residue" evidence="2">
    <location>
        <position position="58"/>
    </location>
</feature>
<reference evidence="3" key="1">
    <citation type="journal article" date="2014" name="Proc. Natl. Acad. Sci. U.S.A.">
        <title>Extensive sampling of basidiomycete genomes demonstrates inadequacy of the white-rot/brown-rot paradigm for wood decay fungi.</title>
        <authorList>
            <person name="Riley R."/>
            <person name="Salamov A.A."/>
            <person name="Brown D.W."/>
            <person name="Nagy L.G."/>
            <person name="Floudas D."/>
            <person name="Held B.W."/>
            <person name="Levasseur A."/>
            <person name="Lombard V."/>
            <person name="Morin E."/>
            <person name="Otillar R."/>
            <person name="Lindquist E.A."/>
            <person name="Sun H."/>
            <person name="LaButti K.M."/>
            <person name="Schmutz J."/>
            <person name="Jabbour D."/>
            <person name="Luo H."/>
            <person name="Baker S.E."/>
            <person name="Pisabarro A.G."/>
            <person name="Walton J.D."/>
            <person name="Blanchette R.A."/>
            <person name="Henrissat B."/>
            <person name="Martin F."/>
            <person name="Cullen D."/>
            <person name="Hibbett D.S."/>
            <person name="Grigoriev I.V."/>
        </authorList>
    </citation>
    <scope>NUCLEOTIDE SEQUENCE [LARGE SCALE GENOMIC DNA]</scope>
    <source>
        <strain evidence="3">PC15</strain>
    </source>
</reference>
<evidence type="ECO:0000259" key="1">
    <source>
        <dbReference type="Pfam" id="PF00135"/>
    </source>
</evidence>
<dbReference type="PROSITE" id="PS00941">
    <property type="entry name" value="CARBOXYLESTERASE_B_2"/>
    <property type="match status" value="1"/>
</dbReference>
<evidence type="ECO:0000313" key="2">
    <source>
        <dbReference type="EMBL" id="KDQ32881.1"/>
    </source>
</evidence>
<dbReference type="InterPro" id="IPR029058">
    <property type="entry name" value="AB_hydrolase_fold"/>
</dbReference>
<dbReference type="AlphaFoldDB" id="A0A067PAI7"/>
<organism evidence="2 3">
    <name type="scientific">Pleurotus ostreatus (strain PC15)</name>
    <name type="common">Oyster mushroom</name>
    <dbReference type="NCBI Taxonomy" id="1137138"/>
    <lineage>
        <taxon>Eukaryota</taxon>
        <taxon>Fungi</taxon>
        <taxon>Dikarya</taxon>
        <taxon>Basidiomycota</taxon>
        <taxon>Agaricomycotina</taxon>
        <taxon>Agaricomycetes</taxon>
        <taxon>Agaricomycetidae</taxon>
        <taxon>Agaricales</taxon>
        <taxon>Pleurotineae</taxon>
        <taxon>Pleurotaceae</taxon>
        <taxon>Pleurotus</taxon>
    </lineage>
</organism>
<dbReference type="Proteomes" id="UP000027073">
    <property type="component" value="Unassembled WGS sequence"/>
</dbReference>
<protein>
    <recommendedName>
        <fullName evidence="1">Carboxylesterase type B domain-containing protein</fullName>
    </recommendedName>
</protein>
<name>A0A067PAI7_PLEO1</name>
<dbReference type="PANTHER" id="PTHR11559">
    <property type="entry name" value="CARBOXYLESTERASE"/>
    <property type="match status" value="1"/>
</dbReference>
<dbReference type="EMBL" id="KL198004">
    <property type="protein sequence ID" value="KDQ32881.1"/>
    <property type="molecule type" value="Genomic_DNA"/>
</dbReference>
<dbReference type="HOGENOM" id="CLU_2984668_0_0_1"/>
<dbReference type="Gene3D" id="3.40.50.1820">
    <property type="entry name" value="alpha/beta hydrolase"/>
    <property type="match status" value="1"/>
</dbReference>
<dbReference type="OrthoDB" id="408631at2759"/>
<accession>A0A067PAI7</accession>
<dbReference type="Pfam" id="PF00135">
    <property type="entry name" value="COesterase"/>
    <property type="match status" value="1"/>
</dbReference>
<dbReference type="VEuPathDB" id="FungiDB:PLEOSDRAFT_1026785"/>
<dbReference type="InterPro" id="IPR019819">
    <property type="entry name" value="Carboxylesterase_B_CS"/>
</dbReference>
<proteinExistence type="predicted"/>
<feature type="non-terminal residue" evidence="2">
    <location>
        <position position="1"/>
    </location>
</feature>
<gene>
    <name evidence="2" type="ORF">PLEOSDRAFT_1026785</name>
</gene>